<dbReference type="Proteomes" id="UP001057402">
    <property type="component" value="Chromosome 10"/>
</dbReference>
<comment type="caution">
    <text evidence="1">The sequence shown here is derived from an EMBL/GenBank/DDBJ whole genome shotgun (WGS) entry which is preliminary data.</text>
</comment>
<reference evidence="2" key="1">
    <citation type="journal article" date="2023" name="Front. Plant Sci.">
        <title>Chromosomal-level genome assembly of Melastoma candidum provides insights into trichome evolution.</title>
        <authorList>
            <person name="Zhong Y."/>
            <person name="Wu W."/>
            <person name="Sun C."/>
            <person name="Zou P."/>
            <person name="Liu Y."/>
            <person name="Dai S."/>
            <person name="Zhou R."/>
        </authorList>
    </citation>
    <scope>NUCLEOTIDE SEQUENCE [LARGE SCALE GENOMIC DNA]</scope>
</reference>
<protein>
    <submittedName>
        <fullName evidence="1">Uncharacterized protein</fullName>
    </submittedName>
</protein>
<organism evidence="1 2">
    <name type="scientific">Melastoma candidum</name>
    <dbReference type="NCBI Taxonomy" id="119954"/>
    <lineage>
        <taxon>Eukaryota</taxon>
        <taxon>Viridiplantae</taxon>
        <taxon>Streptophyta</taxon>
        <taxon>Embryophyta</taxon>
        <taxon>Tracheophyta</taxon>
        <taxon>Spermatophyta</taxon>
        <taxon>Magnoliopsida</taxon>
        <taxon>eudicotyledons</taxon>
        <taxon>Gunneridae</taxon>
        <taxon>Pentapetalae</taxon>
        <taxon>rosids</taxon>
        <taxon>malvids</taxon>
        <taxon>Myrtales</taxon>
        <taxon>Melastomataceae</taxon>
        <taxon>Melastomatoideae</taxon>
        <taxon>Melastomateae</taxon>
        <taxon>Melastoma</taxon>
    </lineage>
</organism>
<sequence length="197" mass="21328">MGGGGTEAFPNLGEHCCHPDCRQLDFLPFTCDGCLSSYCLEHRSYDRHDCPKPGRQSRRVAVCEACSASIETTGQDEVAALARHGRSGECDPSRRKKSVCPVRRCREPLTFSNTSKCKTCGVKVCLRHRFPADHTCKGRGGNAGALAGGVETRGWNEKFLAALDARSRSGAKDCGKEEEKKGTLSPKSTPTTSINAY</sequence>
<gene>
    <name evidence="1" type="ORF">MLD38_034119</name>
</gene>
<name>A0ACB9MBJ3_9MYRT</name>
<accession>A0ACB9MBJ3</accession>
<dbReference type="EMBL" id="CM042889">
    <property type="protein sequence ID" value="KAI4320664.1"/>
    <property type="molecule type" value="Genomic_DNA"/>
</dbReference>
<evidence type="ECO:0000313" key="2">
    <source>
        <dbReference type="Proteomes" id="UP001057402"/>
    </source>
</evidence>
<evidence type="ECO:0000313" key="1">
    <source>
        <dbReference type="EMBL" id="KAI4320664.1"/>
    </source>
</evidence>
<proteinExistence type="predicted"/>
<keyword evidence="2" id="KW-1185">Reference proteome</keyword>